<proteinExistence type="predicted"/>
<dbReference type="EMBL" id="JAVHNR010000002">
    <property type="protein sequence ID" value="KAK6351977.1"/>
    <property type="molecule type" value="Genomic_DNA"/>
</dbReference>
<keyword evidence="2" id="KW-1185">Reference proteome</keyword>
<organism evidence="1 2">
    <name type="scientific">Orbilia javanica</name>
    <dbReference type="NCBI Taxonomy" id="47235"/>
    <lineage>
        <taxon>Eukaryota</taxon>
        <taxon>Fungi</taxon>
        <taxon>Dikarya</taxon>
        <taxon>Ascomycota</taxon>
        <taxon>Pezizomycotina</taxon>
        <taxon>Orbiliomycetes</taxon>
        <taxon>Orbiliales</taxon>
        <taxon>Orbiliaceae</taxon>
        <taxon>Orbilia</taxon>
    </lineage>
</organism>
<gene>
    <name evidence="1" type="ORF">TWF718_005125</name>
</gene>
<evidence type="ECO:0000313" key="2">
    <source>
        <dbReference type="Proteomes" id="UP001313282"/>
    </source>
</evidence>
<name>A0AAN8MYI7_9PEZI</name>
<accession>A0AAN8MYI7</accession>
<dbReference type="Proteomes" id="UP001313282">
    <property type="component" value="Unassembled WGS sequence"/>
</dbReference>
<evidence type="ECO:0000313" key="1">
    <source>
        <dbReference type="EMBL" id="KAK6351977.1"/>
    </source>
</evidence>
<reference evidence="1 2" key="1">
    <citation type="submission" date="2019-10" db="EMBL/GenBank/DDBJ databases">
        <authorList>
            <person name="Palmer J.M."/>
        </authorList>
    </citation>
    <scope>NUCLEOTIDE SEQUENCE [LARGE SCALE GENOMIC DNA]</scope>
    <source>
        <strain evidence="1 2">TWF718</strain>
    </source>
</reference>
<protein>
    <submittedName>
        <fullName evidence="1">Uncharacterized protein</fullName>
    </submittedName>
</protein>
<sequence>MSPFNRIVEAISLINGCLDMAIKLNQVLQNWNVFHEANNQVTYSLPLKLAESIPNAPQRLGLVARVIGGGRQFVRTILETAWMGIQRPFRVFTP</sequence>
<comment type="caution">
    <text evidence="1">The sequence shown here is derived from an EMBL/GenBank/DDBJ whole genome shotgun (WGS) entry which is preliminary data.</text>
</comment>
<dbReference type="AlphaFoldDB" id="A0AAN8MYI7"/>